<protein>
    <submittedName>
        <fullName evidence="2">Uncharacterized protein</fullName>
    </submittedName>
</protein>
<reference evidence="2" key="2">
    <citation type="journal article" date="2015" name="Fish Shellfish Immunol.">
        <title>Early steps in the European eel (Anguilla anguilla)-Vibrio vulnificus interaction in the gills: Role of the RtxA13 toxin.</title>
        <authorList>
            <person name="Callol A."/>
            <person name="Pajuelo D."/>
            <person name="Ebbesson L."/>
            <person name="Teles M."/>
            <person name="MacKenzie S."/>
            <person name="Amaro C."/>
        </authorList>
    </citation>
    <scope>NUCLEOTIDE SEQUENCE</scope>
</reference>
<feature type="transmembrane region" description="Helical" evidence="1">
    <location>
        <begin position="20"/>
        <end position="44"/>
    </location>
</feature>
<reference evidence="2" key="1">
    <citation type="submission" date="2014-11" db="EMBL/GenBank/DDBJ databases">
        <authorList>
            <person name="Amaro Gonzalez C."/>
        </authorList>
    </citation>
    <scope>NUCLEOTIDE SEQUENCE</scope>
</reference>
<sequence length="87" mass="9741">MSRGVLADCSVRVNEELTGPVFTVSLILLFTCVNPACALHIWALKYHMSIWNGRGRTVVSVRKENRVRTKSTDCGGLYFSKFSLGIY</sequence>
<dbReference type="EMBL" id="GBXM01013207">
    <property type="protein sequence ID" value="JAH95370.1"/>
    <property type="molecule type" value="Transcribed_RNA"/>
</dbReference>
<accession>A0A0E9X0H4</accession>
<evidence type="ECO:0000256" key="1">
    <source>
        <dbReference type="SAM" id="Phobius"/>
    </source>
</evidence>
<dbReference type="AlphaFoldDB" id="A0A0E9X0H4"/>
<name>A0A0E9X0H4_ANGAN</name>
<keyword evidence="1" id="KW-0812">Transmembrane</keyword>
<proteinExistence type="predicted"/>
<evidence type="ECO:0000313" key="2">
    <source>
        <dbReference type="EMBL" id="JAH95370.1"/>
    </source>
</evidence>
<keyword evidence="1" id="KW-1133">Transmembrane helix</keyword>
<keyword evidence="1" id="KW-0472">Membrane</keyword>
<organism evidence="2">
    <name type="scientific">Anguilla anguilla</name>
    <name type="common">European freshwater eel</name>
    <name type="synonym">Muraena anguilla</name>
    <dbReference type="NCBI Taxonomy" id="7936"/>
    <lineage>
        <taxon>Eukaryota</taxon>
        <taxon>Metazoa</taxon>
        <taxon>Chordata</taxon>
        <taxon>Craniata</taxon>
        <taxon>Vertebrata</taxon>
        <taxon>Euteleostomi</taxon>
        <taxon>Actinopterygii</taxon>
        <taxon>Neopterygii</taxon>
        <taxon>Teleostei</taxon>
        <taxon>Anguilliformes</taxon>
        <taxon>Anguillidae</taxon>
        <taxon>Anguilla</taxon>
    </lineage>
</organism>